<keyword evidence="16" id="KW-0479">Metal-binding</keyword>
<dbReference type="SMART" id="SM00239">
    <property type="entry name" value="C2"/>
    <property type="match status" value="1"/>
</dbReference>
<feature type="compositionally biased region" description="Basic and acidic residues" evidence="18">
    <location>
        <begin position="1186"/>
        <end position="1200"/>
    </location>
</feature>
<keyword evidence="10 14" id="KW-0807">Transducer</keyword>
<keyword evidence="4 14" id="KW-0378">Hydrolase</keyword>
<feature type="region of interest" description="Disordered" evidence="18">
    <location>
        <begin position="1186"/>
        <end position="1235"/>
    </location>
</feature>
<dbReference type="InterPro" id="IPR014815">
    <property type="entry name" value="PLC-beta_C"/>
</dbReference>
<feature type="compositionally biased region" description="Basic and acidic residues" evidence="18">
    <location>
        <begin position="914"/>
        <end position="925"/>
    </location>
</feature>
<dbReference type="CDD" id="cd13361">
    <property type="entry name" value="PH_PLC_beta"/>
    <property type="match status" value="1"/>
</dbReference>
<dbReference type="PROSITE" id="PS50004">
    <property type="entry name" value="C2"/>
    <property type="match status" value="1"/>
</dbReference>
<feature type="binding site" evidence="16">
    <location>
        <position position="329"/>
    </location>
    <ligand>
        <name>Ca(2+)</name>
        <dbReference type="ChEBI" id="CHEBI:29108"/>
    </ligand>
</feature>
<keyword evidence="5 16" id="KW-0106">Calcium</keyword>
<dbReference type="CDD" id="cd00275">
    <property type="entry name" value="C2_PLC_like"/>
    <property type="match status" value="1"/>
</dbReference>
<keyword evidence="7" id="KW-0007">Acetylation</keyword>
<feature type="domain" description="C2" evidence="19">
    <location>
        <begin position="727"/>
        <end position="852"/>
    </location>
</feature>
<dbReference type="GO" id="GO:0120548">
    <property type="term" value="F:phosphatidylinositol phospholipase C activity"/>
    <property type="evidence" value="ECO:0007669"/>
    <property type="project" value="RHEA"/>
</dbReference>
<evidence type="ECO:0000256" key="11">
    <source>
        <dbReference type="ARBA" id="ARBA00023674"/>
    </source>
</evidence>
<comment type="function">
    <text evidence="13">Activated phosphatidylinositol-specific phospholipase C enzymes catalyze the production of the second messenger molecules diacylglycerol (DAG) and inositol 1,4,5-trisphosphate (IP3) involved in G-protein coupled receptor signaling pathways. PLCB4 is a direct effector of the endothelin receptor signaling pathway that plays an essential role in lower jaw and middle ear structures development.</text>
</comment>
<dbReference type="AlphaFoldDB" id="A0A1A8LRZ1"/>
<dbReference type="InterPro" id="IPR042531">
    <property type="entry name" value="PLC-beta_C_sf"/>
</dbReference>
<feature type="compositionally biased region" description="Polar residues" evidence="18">
    <location>
        <begin position="928"/>
        <end position="940"/>
    </location>
</feature>
<proteinExistence type="predicted"/>
<dbReference type="SMART" id="SM00148">
    <property type="entry name" value="PLCXc"/>
    <property type="match status" value="1"/>
</dbReference>
<accession>A0A1A8LRZ1</accession>
<dbReference type="FunFam" id="3.20.20.190:FF:000005">
    <property type="entry name" value="1-phosphatidylinositol 4,5-bisphosphate phosphodiesterase"/>
    <property type="match status" value="1"/>
</dbReference>
<evidence type="ECO:0000256" key="5">
    <source>
        <dbReference type="ARBA" id="ARBA00022837"/>
    </source>
</evidence>
<dbReference type="EC" id="3.1.4.11" evidence="14"/>
<dbReference type="Pfam" id="PF00388">
    <property type="entry name" value="PI-PLC-X"/>
    <property type="match status" value="1"/>
</dbReference>
<dbReference type="InterPro" id="IPR001711">
    <property type="entry name" value="PLipase_C_Pinositol-sp_Y"/>
</dbReference>
<evidence type="ECO:0000256" key="7">
    <source>
        <dbReference type="ARBA" id="ARBA00022990"/>
    </source>
</evidence>
<feature type="region of interest" description="Disordered" evidence="18">
    <location>
        <begin position="477"/>
        <end position="583"/>
    </location>
</feature>
<gene>
    <name evidence="21" type="primary">PLCB4</name>
</gene>
<dbReference type="GO" id="GO:0048015">
    <property type="term" value="P:phosphatidylinositol-mediated signaling"/>
    <property type="evidence" value="ECO:0007669"/>
    <property type="project" value="TreeGrafter"/>
</dbReference>
<dbReference type="InterPro" id="IPR000008">
    <property type="entry name" value="C2_dom"/>
</dbReference>
<sequence length="1235" mass="140402">MTKSYEFNWQKHLPEFMQEGTSFDRFDEDPYIFEPNCRMKVDEYGFFITWKIEGKEGQVLECSLINSIRVGAIPKDPKILSSFEAVGKTEADLEGCIICICSGTDLVNLSFMFLVAENPDIARKWIEGLRSVIHNFKANNVCPMTCLKKHWMRMCFLTNVNGKIPVRGITRTFASGKTEKGIFQALKDLGLPSGKNDEIEPPDFTFDIFYALTQKICPRTDIEELFKNINGNKTDYLTVDQLVSFLNENQRDPRLNEILFPFYDPKRAMQIIEKYERDEELKKKGRMSSDGFCRYLMSDENAPVFLDRLELYQEMDQPLAHYFISSSHNTYLTGRQFGGKSSVEMYRQVLLSGCRCVELDCWDGKGEDQEPIITHGKAMCTDILFKDVIQAIKETAFVTSDYPVILSFENHCSKLQQYKMAKYCEEIFGDLLLRQPLESYSLEPGRPLPSPNELKKKILIKNKRLKPEVEQRQLESLKKHMEAGETNTPAIIMGEEDDTENAEKEAEEKDLISEAPSLSEATSEKETSSVSQSNAVSSGKDEEQNNGVRKIPDDEVTEISEATDATDISEASDQDNNKKGVDVAEDSEEALIASYQYESATTNIHPYLSAMVNYAQPVKFQGFDVAEERNIYHNMSSFNESVGLGYLKTNAIEFVNYNKRQMSRIYPKGGRVDSSNYMPQIFWNAGCQMVSLNFQTPDLAMQLNQGKFEYNGSCGYLLKPDFMRRSDRTFDPFSETPVDGVIAATCSVQVFSGQFLSDKKIGTYVEVDMYGLPTDTIRKEFRTRMVMNNGLNPAYNEEPFVFRKVILPDLAVLRIAVYDDNNKLIGQRILPLDGLQAGYRHISLRNEGNKPLSLPTVFCQIILKTYVPDGFGAIVDALSDPKKFLTIAEKRADQMKALGIDTNDIADVPSGSSKNDKKGKGKGDTMKVSVTQQASSEMAQTSNSINNNTTETKRDTALVPNVSIDDLKQMKTYLKLIKKQQKELNSLKKKHSKDQNAMQKAHCTQVDKMVSLHEKEKTTLEKLLEKAIKKRGENNCQELKKETEDKIQTLATDQKAKVKDITAQHTKEWSELISSHSSEEQEMKDAHVTQQCEHLKKLLTTVQEQQTVQLKVIHERQSKEMRANQAKMSMENSKAISQDKTIKNKAERERRVRELNSSNTKKFLDERKRLAMKHQKEMEQLEKNQREQLEKLDKHNEQLLKSHHANKQVQGQGHTADGEVGGGDGPQTCHGGLSN</sequence>
<evidence type="ECO:0000256" key="1">
    <source>
        <dbReference type="ARBA" id="ARBA00004236"/>
    </source>
</evidence>
<feature type="compositionally biased region" description="Low complexity" evidence="18">
    <location>
        <begin position="941"/>
        <end position="950"/>
    </location>
</feature>
<dbReference type="PRINTS" id="PR00390">
    <property type="entry name" value="PHPHLIPASEC"/>
</dbReference>
<feature type="binding site" evidence="16">
    <location>
        <position position="409"/>
    </location>
    <ligand>
        <name>Ca(2+)</name>
        <dbReference type="ChEBI" id="CHEBI:29108"/>
    </ligand>
</feature>
<dbReference type="GO" id="GO:0046488">
    <property type="term" value="P:phosphatidylinositol metabolic process"/>
    <property type="evidence" value="ECO:0007669"/>
    <property type="project" value="TreeGrafter"/>
</dbReference>
<dbReference type="GO" id="GO:0051209">
    <property type="term" value="P:release of sequestered calcium ion into cytosol"/>
    <property type="evidence" value="ECO:0007669"/>
    <property type="project" value="TreeGrafter"/>
</dbReference>
<dbReference type="CDD" id="cd08591">
    <property type="entry name" value="PI-PLCc_beta"/>
    <property type="match status" value="1"/>
</dbReference>
<dbReference type="SMART" id="SM00149">
    <property type="entry name" value="PLCYc"/>
    <property type="match status" value="1"/>
</dbReference>
<feature type="compositionally biased region" description="Low complexity" evidence="18">
    <location>
        <begin position="528"/>
        <end position="538"/>
    </location>
</feature>
<evidence type="ECO:0000256" key="14">
    <source>
        <dbReference type="PIRNR" id="PIRNR000956"/>
    </source>
</evidence>
<dbReference type="FunFam" id="2.30.29.240:FF:000001">
    <property type="entry name" value="1-phosphatidylinositol 4,5-bisphosphate phosphodiesterase"/>
    <property type="match status" value="1"/>
</dbReference>
<evidence type="ECO:0000259" key="20">
    <source>
        <dbReference type="PROSITE" id="PS50008"/>
    </source>
</evidence>
<evidence type="ECO:0000256" key="8">
    <source>
        <dbReference type="ARBA" id="ARBA00023098"/>
    </source>
</evidence>
<dbReference type="SUPFAM" id="SSF69989">
    <property type="entry name" value="C-terminal domain of PLC-beta"/>
    <property type="match status" value="1"/>
</dbReference>
<dbReference type="InterPro" id="IPR000909">
    <property type="entry name" value="PLipase_C_PInositol-sp_X_dom"/>
</dbReference>
<feature type="compositionally biased region" description="Polar residues" evidence="18">
    <location>
        <begin position="1126"/>
        <end position="1139"/>
    </location>
</feature>
<dbReference type="FunFam" id="1.20.1230.10:FF:000002">
    <property type="entry name" value="1-phosphatidylinositol 4,5-bisphosphate phosphodiesterase"/>
    <property type="match status" value="1"/>
</dbReference>
<dbReference type="Pfam" id="PF00387">
    <property type="entry name" value="PI-PLC-Y"/>
    <property type="match status" value="1"/>
</dbReference>
<evidence type="ECO:0000256" key="16">
    <source>
        <dbReference type="PIRSR" id="PIRSR000956-2"/>
    </source>
</evidence>
<evidence type="ECO:0000256" key="4">
    <source>
        <dbReference type="ARBA" id="ARBA00022801"/>
    </source>
</evidence>
<evidence type="ECO:0000256" key="6">
    <source>
        <dbReference type="ARBA" id="ARBA00022963"/>
    </source>
</evidence>
<feature type="active site" evidence="15">
    <location>
        <position position="328"/>
    </location>
</feature>
<feature type="binding site" evidence="16">
    <location>
        <position position="358"/>
    </location>
    <ligand>
        <name>Ca(2+)</name>
        <dbReference type="ChEBI" id="CHEBI:29108"/>
    </ligand>
</feature>
<feature type="region of interest" description="Disordered" evidence="18">
    <location>
        <begin position="903"/>
        <end position="952"/>
    </location>
</feature>
<evidence type="ECO:0000256" key="17">
    <source>
        <dbReference type="SAM" id="Coils"/>
    </source>
</evidence>
<comment type="cofactor">
    <cofactor evidence="16">
        <name>Ca(2+)</name>
        <dbReference type="ChEBI" id="CHEBI:29108"/>
    </cofactor>
    <text evidence="16">Binds 1 Ca(2+) ion per subunit.</text>
</comment>
<keyword evidence="8 14" id="KW-0443">Lipid metabolism</keyword>
<dbReference type="InterPro" id="IPR053945">
    <property type="entry name" value="PLCB1-4-like_EFh"/>
</dbReference>
<keyword evidence="2" id="KW-1003">Cell membrane</keyword>
<dbReference type="InterPro" id="IPR037862">
    <property type="entry name" value="PLC-beta_PH"/>
</dbReference>
<dbReference type="InterPro" id="IPR017946">
    <property type="entry name" value="PLC-like_Pdiesterase_TIM-brl"/>
</dbReference>
<name>A0A1A8LRZ1_9TELE</name>
<dbReference type="GO" id="GO:0016042">
    <property type="term" value="P:lipid catabolic process"/>
    <property type="evidence" value="ECO:0007669"/>
    <property type="project" value="UniProtKB-KW"/>
</dbReference>
<feature type="compositionally biased region" description="Basic and acidic residues" evidence="18">
    <location>
        <begin position="501"/>
        <end position="512"/>
    </location>
</feature>
<dbReference type="SUPFAM" id="SSF49562">
    <property type="entry name" value="C2 domain (Calcium/lipid-binding domain, CaLB)"/>
    <property type="match status" value="1"/>
</dbReference>
<comment type="catalytic activity">
    <reaction evidence="12">
        <text>a 1,2-diacyl-sn-glycero-3-phospho-(1D-myo-inositol) + H2O = 1D-myo-inositol 1-phosphate + a 1,2-diacyl-sn-glycerol + H(+)</text>
        <dbReference type="Rhea" id="RHEA:43484"/>
        <dbReference type="ChEBI" id="CHEBI:15377"/>
        <dbReference type="ChEBI" id="CHEBI:15378"/>
        <dbReference type="ChEBI" id="CHEBI:17815"/>
        <dbReference type="ChEBI" id="CHEBI:57880"/>
        <dbReference type="ChEBI" id="CHEBI:58433"/>
    </reaction>
    <physiologicalReaction direction="left-to-right" evidence="12">
        <dbReference type="Rhea" id="RHEA:43485"/>
    </physiologicalReaction>
</comment>
<feature type="active site" evidence="15">
    <location>
        <position position="375"/>
    </location>
</feature>
<comment type="subcellular location">
    <subcellularLocation>
        <location evidence="1">Cell membrane</location>
    </subcellularLocation>
</comment>
<feature type="domain" description="PI-PLC Y-box" evidence="20">
    <location>
        <begin position="608"/>
        <end position="724"/>
    </location>
</feature>
<dbReference type="Gene3D" id="2.60.40.150">
    <property type="entry name" value="C2 domain"/>
    <property type="match status" value="1"/>
</dbReference>
<keyword evidence="17" id="KW-0175">Coiled coil</keyword>
<dbReference type="FunFam" id="1.10.238.10:FF:000024">
    <property type="entry name" value="1-phosphatidylinositol 4,5-bisphosphate phosphodiesterase"/>
    <property type="match status" value="1"/>
</dbReference>
<dbReference type="Pfam" id="PF08703">
    <property type="entry name" value="PLC-beta_C"/>
    <property type="match status" value="1"/>
</dbReference>
<keyword evidence="9" id="KW-0472">Membrane</keyword>
<evidence type="ECO:0000256" key="9">
    <source>
        <dbReference type="ARBA" id="ARBA00023136"/>
    </source>
</evidence>
<organism evidence="21">
    <name type="scientific">Nothobranchius pienaari</name>
    <dbReference type="NCBI Taxonomy" id="704102"/>
    <lineage>
        <taxon>Eukaryota</taxon>
        <taxon>Metazoa</taxon>
        <taxon>Chordata</taxon>
        <taxon>Craniata</taxon>
        <taxon>Vertebrata</taxon>
        <taxon>Euteleostomi</taxon>
        <taxon>Actinopterygii</taxon>
        <taxon>Neopterygii</taxon>
        <taxon>Teleostei</taxon>
        <taxon>Neoteleostei</taxon>
        <taxon>Acanthomorphata</taxon>
        <taxon>Ovalentaria</taxon>
        <taxon>Atherinomorphae</taxon>
        <taxon>Cyprinodontiformes</taxon>
        <taxon>Nothobranchiidae</taxon>
        <taxon>Nothobranchius</taxon>
    </lineage>
</organism>
<comment type="catalytic activity">
    <reaction evidence="11">
        <text>a 1,2-diacyl-sn-glycero-3-phospho-(1D-myo-inositol-4,5-bisphosphate) + H2O = 1D-myo-inositol 1,4,5-trisphosphate + a 1,2-diacyl-sn-glycerol + H(+)</text>
        <dbReference type="Rhea" id="RHEA:33179"/>
        <dbReference type="ChEBI" id="CHEBI:15377"/>
        <dbReference type="ChEBI" id="CHEBI:15378"/>
        <dbReference type="ChEBI" id="CHEBI:17815"/>
        <dbReference type="ChEBI" id="CHEBI:58456"/>
        <dbReference type="ChEBI" id="CHEBI:203600"/>
        <dbReference type="EC" id="3.1.4.11"/>
    </reaction>
    <physiologicalReaction direction="left-to-right" evidence="11">
        <dbReference type="Rhea" id="RHEA:33180"/>
    </physiologicalReaction>
</comment>
<evidence type="ECO:0000313" key="21">
    <source>
        <dbReference type="EMBL" id="SBR47066.1"/>
    </source>
</evidence>
<dbReference type="Gene3D" id="3.20.20.190">
    <property type="entry name" value="Phosphatidylinositol (PI) phosphodiesterase"/>
    <property type="match status" value="1"/>
</dbReference>
<dbReference type="Pfam" id="PF00168">
    <property type="entry name" value="C2"/>
    <property type="match status" value="1"/>
</dbReference>
<dbReference type="EMBL" id="HAEF01008688">
    <property type="protein sequence ID" value="SBR47066.1"/>
    <property type="molecule type" value="Transcribed_RNA"/>
</dbReference>
<evidence type="ECO:0000256" key="18">
    <source>
        <dbReference type="SAM" id="MobiDB-lite"/>
    </source>
</evidence>
<dbReference type="FunFam" id="2.60.40.150:FF:000008">
    <property type="entry name" value="1-phosphatidylinositol 4,5-bisphosphate phosphodiesterase"/>
    <property type="match status" value="1"/>
</dbReference>
<dbReference type="Gene3D" id="1.20.1230.10">
    <property type="entry name" value="Phospholipase C beta, distal C-terminal domain"/>
    <property type="match status" value="1"/>
</dbReference>
<dbReference type="GO" id="GO:0005886">
    <property type="term" value="C:plasma membrane"/>
    <property type="evidence" value="ECO:0007669"/>
    <property type="project" value="UniProtKB-SubCell"/>
</dbReference>
<dbReference type="Pfam" id="PF17787">
    <property type="entry name" value="PH_14"/>
    <property type="match status" value="1"/>
</dbReference>
<reference evidence="21" key="1">
    <citation type="submission" date="2016-05" db="EMBL/GenBank/DDBJ databases">
        <authorList>
            <person name="Lavstsen T."/>
            <person name="Jespersen J.S."/>
        </authorList>
    </citation>
    <scope>NUCLEOTIDE SEQUENCE</scope>
    <source>
        <tissue evidence="21">Brain</tissue>
    </source>
</reference>
<dbReference type="InterPro" id="IPR011992">
    <property type="entry name" value="EF-hand-dom_pair"/>
</dbReference>
<dbReference type="InterPro" id="IPR035892">
    <property type="entry name" value="C2_domain_sf"/>
</dbReference>
<dbReference type="SUPFAM" id="SSF47473">
    <property type="entry name" value="EF-hand"/>
    <property type="match status" value="1"/>
</dbReference>
<evidence type="ECO:0000259" key="19">
    <source>
        <dbReference type="PROSITE" id="PS50004"/>
    </source>
</evidence>
<dbReference type="PANTHER" id="PTHR10336:SF36">
    <property type="entry name" value="1-PHOSPHATIDYLINOSITOL 4,5-BISPHOSPHATE PHOSPHODIESTERASE BETA-4"/>
    <property type="match status" value="1"/>
</dbReference>
<dbReference type="PROSITE" id="PS50008">
    <property type="entry name" value="PIPLC_Y_DOMAIN"/>
    <property type="match status" value="1"/>
</dbReference>
<dbReference type="InterPro" id="IPR016280">
    <property type="entry name" value="PLC-beta"/>
</dbReference>
<dbReference type="PANTHER" id="PTHR10336">
    <property type="entry name" value="PHOSPHOINOSITIDE-SPECIFIC PHOSPHOLIPASE C FAMILY PROTEIN"/>
    <property type="match status" value="1"/>
</dbReference>
<evidence type="ECO:0000256" key="13">
    <source>
        <dbReference type="ARBA" id="ARBA00055176"/>
    </source>
</evidence>
<protein>
    <recommendedName>
        <fullName evidence="14">1-phosphatidylinositol 4,5-bisphosphate phosphodiesterase</fullName>
        <ecNumber evidence="14">3.1.4.11</ecNumber>
    </recommendedName>
</protein>
<evidence type="ECO:0000256" key="10">
    <source>
        <dbReference type="ARBA" id="ARBA00023224"/>
    </source>
</evidence>
<evidence type="ECO:0000256" key="12">
    <source>
        <dbReference type="ARBA" id="ARBA00023726"/>
    </source>
</evidence>
<dbReference type="GO" id="GO:0004435">
    <property type="term" value="F:phosphatidylinositol-4,5-bisphosphate phospholipase C activity"/>
    <property type="evidence" value="ECO:0007669"/>
    <property type="project" value="UniProtKB-UniRule"/>
</dbReference>
<dbReference type="InterPro" id="IPR001192">
    <property type="entry name" value="PI-PLC_fam"/>
</dbReference>
<evidence type="ECO:0000256" key="15">
    <source>
        <dbReference type="PIRSR" id="PIRSR000956-1"/>
    </source>
</evidence>
<dbReference type="CDD" id="cd16211">
    <property type="entry name" value="EFh_PI-PLCbeta4"/>
    <property type="match status" value="1"/>
</dbReference>
<dbReference type="SUPFAM" id="SSF51695">
    <property type="entry name" value="PLC-like phosphodiesterases"/>
    <property type="match status" value="1"/>
</dbReference>
<dbReference type="Gene3D" id="1.10.238.10">
    <property type="entry name" value="EF-hand"/>
    <property type="match status" value="1"/>
</dbReference>
<feature type="binding site" evidence="16">
    <location>
        <position position="360"/>
    </location>
    <ligand>
        <name>Ca(2+)</name>
        <dbReference type="ChEBI" id="CHEBI:29108"/>
    </ligand>
</feature>
<dbReference type="Gene3D" id="2.30.29.240">
    <property type="match status" value="1"/>
</dbReference>
<feature type="compositionally biased region" description="Basic and acidic residues" evidence="18">
    <location>
        <begin position="1140"/>
        <end position="1154"/>
    </location>
</feature>
<dbReference type="PROSITE" id="PS50007">
    <property type="entry name" value="PIPLC_X_DOMAIN"/>
    <property type="match status" value="1"/>
</dbReference>
<reference evidence="21" key="2">
    <citation type="submission" date="2016-06" db="EMBL/GenBank/DDBJ databases">
        <title>The genome of a short-lived fish provides insights into sex chromosome evolution and the genetic control of aging.</title>
        <authorList>
            <person name="Reichwald K."/>
            <person name="Felder M."/>
            <person name="Petzold A."/>
            <person name="Koch P."/>
            <person name="Groth M."/>
            <person name="Platzer M."/>
        </authorList>
    </citation>
    <scope>NUCLEOTIDE SEQUENCE</scope>
    <source>
        <tissue evidence="21">Brain</tissue>
    </source>
</reference>
<keyword evidence="3" id="KW-0597">Phosphoprotein</keyword>
<dbReference type="SUPFAM" id="SSF50729">
    <property type="entry name" value="PH domain-like"/>
    <property type="match status" value="1"/>
</dbReference>
<evidence type="ECO:0000256" key="3">
    <source>
        <dbReference type="ARBA" id="ARBA00022553"/>
    </source>
</evidence>
<dbReference type="Pfam" id="PF22631">
    <property type="entry name" value="PLCB1-4-like_EFh"/>
    <property type="match status" value="1"/>
</dbReference>
<dbReference type="GO" id="GO:0005509">
    <property type="term" value="F:calcium ion binding"/>
    <property type="evidence" value="ECO:0007669"/>
    <property type="project" value="UniProtKB-UniRule"/>
</dbReference>
<feature type="coiled-coil region" evidence="17">
    <location>
        <begin position="970"/>
        <end position="1030"/>
    </location>
</feature>
<feature type="region of interest" description="Disordered" evidence="18">
    <location>
        <begin position="1123"/>
        <end position="1155"/>
    </location>
</feature>
<keyword evidence="6 14" id="KW-0442">Lipid degradation</keyword>
<dbReference type="PIRSF" id="PIRSF000956">
    <property type="entry name" value="PLC-beta"/>
    <property type="match status" value="1"/>
</dbReference>
<evidence type="ECO:0000256" key="2">
    <source>
        <dbReference type="ARBA" id="ARBA00022475"/>
    </source>
</evidence>